<comment type="caution">
    <text evidence="1">The sequence shown here is derived from an EMBL/GenBank/DDBJ whole genome shotgun (WGS) entry which is preliminary data.</text>
</comment>
<dbReference type="Proteomes" id="UP001055811">
    <property type="component" value="Linkage Group LG03"/>
</dbReference>
<sequence length="276" mass="30823">MSTTRARVCDTCLSCPSTIFCKADVAYLCATCDAVIHSANPLAGRHHRVPVMLMSGLNYGHQAADSRSITGPGVESQGGFLSQGSRDVVDDEEEDEAASWLLFDNQNQNDETNGFLFNGDEYLDLVVHNSCVDDDHRCNDLLFDNRYMNGCDNIRQQSYGGGDADGIVPVQPGETKQHLKLEWGMEYETSNGGYGCPSAQLPALIDRKVKVLRYMEKKKRRKFEKTIRYASRKAYAEKRPRIKGRFAKRKSGGVEVEQMFSTTLTTEDGYCIVPSF</sequence>
<gene>
    <name evidence="1" type="ORF">L2E82_19111</name>
</gene>
<reference evidence="1 2" key="2">
    <citation type="journal article" date="2022" name="Mol. Ecol. Resour.">
        <title>The genomes of chicory, endive, great burdock and yacon provide insights into Asteraceae paleo-polyploidization history and plant inulin production.</title>
        <authorList>
            <person name="Fan W."/>
            <person name="Wang S."/>
            <person name="Wang H."/>
            <person name="Wang A."/>
            <person name="Jiang F."/>
            <person name="Liu H."/>
            <person name="Zhao H."/>
            <person name="Xu D."/>
            <person name="Zhang Y."/>
        </authorList>
    </citation>
    <scope>NUCLEOTIDE SEQUENCE [LARGE SCALE GENOMIC DNA]</scope>
    <source>
        <strain evidence="2">cv. Punajuju</strain>
        <tissue evidence="1">Leaves</tissue>
    </source>
</reference>
<organism evidence="1 2">
    <name type="scientific">Cichorium intybus</name>
    <name type="common">Chicory</name>
    <dbReference type="NCBI Taxonomy" id="13427"/>
    <lineage>
        <taxon>Eukaryota</taxon>
        <taxon>Viridiplantae</taxon>
        <taxon>Streptophyta</taxon>
        <taxon>Embryophyta</taxon>
        <taxon>Tracheophyta</taxon>
        <taxon>Spermatophyta</taxon>
        <taxon>Magnoliopsida</taxon>
        <taxon>eudicotyledons</taxon>
        <taxon>Gunneridae</taxon>
        <taxon>Pentapetalae</taxon>
        <taxon>asterids</taxon>
        <taxon>campanulids</taxon>
        <taxon>Asterales</taxon>
        <taxon>Asteraceae</taxon>
        <taxon>Cichorioideae</taxon>
        <taxon>Cichorieae</taxon>
        <taxon>Cichoriinae</taxon>
        <taxon>Cichorium</taxon>
    </lineage>
</organism>
<dbReference type="EMBL" id="CM042011">
    <property type="protein sequence ID" value="KAI3768438.1"/>
    <property type="molecule type" value="Genomic_DNA"/>
</dbReference>
<reference evidence="2" key="1">
    <citation type="journal article" date="2022" name="Mol. Ecol. Resour.">
        <title>The genomes of chicory, endive, great burdock and yacon provide insights into Asteraceae palaeo-polyploidization history and plant inulin production.</title>
        <authorList>
            <person name="Fan W."/>
            <person name="Wang S."/>
            <person name="Wang H."/>
            <person name="Wang A."/>
            <person name="Jiang F."/>
            <person name="Liu H."/>
            <person name="Zhao H."/>
            <person name="Xu D."/>
            <person name="Zhang Y."/>
        </authorList>
    </citation>
    <scope>NUCLEOTIDE SEQUENCE [LARGE SCALE GENOMIC DNA]</scope>
    <source>
        <strain evidence="2">cv. Punajuju</strain>
    </source>
</reference>
<name>A0ACB9FCD0_CICIN</name>
<proteinExistence type="predicted"/>
<protein>
    <submittedName>
        <fullName evidence="1">Uncharacterized protein</fullName>
    </submittedName>
</protein>
<evidence type="ECO:0000313" key="1">
    <source>
        <dbReference type="EMBL" id="KAI3768438.1"/>
    </source>
</evidence>
<keyword evidence="2" id="KW-1185">Reference proteome</keyword>
<accession>A0ACB9FCD0</accession>
<evidence type="ECO:0000313" key="2">
    <source>
        <dbReference type="Proteomes" id="UP001055811"/>
    </source>
</evidence>